<feature type="DNA-binding region" description="H-T-H motif" evidence="2">
    <location>
        <begin position="53"/>
        <end position="72"/>
    </location>
</feature>
<evidence type="ECO:0000313" key="6">
    <source>
        <dbReference type="Proteomes" id="UP000669179"/>
    </source>
</evidence>
<name>A0A939T4Z1_9ACTN</name>
<protein>
    <submittedName>
        <fullName evidence="5">TetR/AcrR family transcriptional regulator</fullName>
    </submittedName>
</protein>
<dbReference type="SUPFAM" id="SSF46689">
    <property type="entry name" value="Homeodomain-like"/>
    <property type="match status" value="1"/>
</dbReference>
<dbReference type="Gene3D" id="1.10.357.10">
    <property type="entry name" value="Tetracycline Repressor, domain 2"/>
    <property type="match status" value="1"/>
</dbReference>
<dbReference type="PROSITE" id="PS50977">
    <property type="entry name" value="HTH_TETR_2"/>
    <property type="match status" value="1"/>
</dbReference>
<keyword evidence="6" id="KW-1185">Reference proteome</keyword>
<organism evidence="5 6">
    <name type="scientific">Actinomadura barringtoniae</name>
    <dbReference type="NCBI Taxonomy" id="1427535"/>
    <lineage>
        <taxon>Bacteria</taxon>
        <taxon>Bacillati</taxon>
        <taxon>Actinomycetota</taxon>
        <taxon>Actinomycetes</taxon>
        <taxon>Streptosporangiales</taxon>
        <taxon>Thermomonosporaceae</taxon>
        <taxon>Actinomadura</taxon>
    </lineage>
</organism>
<reference evidence="5" key="1">
    <citation type="submission" date="2021-03" db="EMBL/GenBank/DDBJ databases">
        <authorList>
            <person name="Kanchanasin P."/>
            <person name="Saeng-In P."/>
            <person name="Phongsopitanun W."/>
            <person name="Yuki M."/>
            <person name="Kudo T."/>
            <person name="Ohkuma M."/>
            <person name="Tanasupawat S."/>
        </authorList>
    </citation>
    <scope>NUCLEOTIDE SEQUENCE</scope>
    <source>
        <strain evidence="5">GKU 128</strain>
    </source>
</reference>
<feature type="compositionally biased region" description="Low complexity" evidence="3">
    <location>
        <begin position="10"/>
        <end position="19"/>
    </location>
</feature>
<keyword evidence="1 2" id="KW-0238">DNA-binding</keyword>
<feature type="domain" description="HTH tetR-type" evidence="4">
    <location>
        <begin position="30"/>
        <end position="90"/>
    </location>
</feature>
<sequence>MQISTPPPISSGSSGASSRAGHRSQEQRRDATRTALLEATIECLATYGYAKTTTGRIAELANVSRGAQPLYFRTRAELFHGAFAYLTERRVEAAREAFAGGPVSLEVALDTLWEAHQGPTFDAALEIWVAARTDPDLREVMYDLEREVAISIAHAAAGALGEFAQRPTFIDDLVLALATIRGLAMLQISHGESPQVLARYWTMTRTRLVALLG</sequence>
<dbReference type="GO" id="GO:0003700">
    <property type="term" value="F:DNA-binding transcription factor activity"/>
    <property type="evidence" value="ECO:0007669"/>
    <property type="project" value="TreeGrafter"/>
</dbReference>
<proteinExistence type="predicted"/>
<dbReference type="GO" id="GO:0000976">
    <property type="term" value="F:transcription cis-regulatory region binding"/>
    <property type="evidence" value="ECO:0007669"/>
    <property type="project" value="TreeGrafter"/>
</dbReference>
<dbReference type="Pfam" id="PF00440">
    <property type="entry name" value="TetR_N"/>
    <property type="match status" value="1"/>
</dbReference>
<evidence type="ECO:0000259" key="4">
    <source>
        <dbReference type="PROSITE" id="PS50977"/>
    </source>
</evidence>
<dbReference type="PANTHER" id="PTHR30055:SF226">
    <property type="entry name" value="HTH-TYPE TRANSCRIPTIONAL REGULATOR PKSA"/>
    <property type="match status" value="1"/>
</dbReference>
<accession>A0A939T4Z1</accession>
<evidence type="ECO:0000256" key="1">
    <source>
        <dbReference type="ARBA" id="ARBA00023125"/>
    </source>
</evidence>
<evidence type="ECO:0000256" key="3">
    <source>
        <dbReference type="SAM" id="MobiDB-lite"/>
    </source>
</evidence>
<dbReference type="PANTHER" id="PTHR30055">
    <property type="entry name" value="HTH-TYPE TRANSCRIPTIONAL REGULATOR RUTR"/>
    <property type="match status" value="1"/>
</dbReference>
<dbReference type="InterPro" id="IPR001647">
    <property type="entry name" value="HTH_TetR"/>
</dbReference>
<feature type="region of interest" description="Disordered" evidence="3">
    <location>
        <begin position="1"/>
        <end position="31"/>
    </location>
</feature>
<gene>
    <name evidence="5" type="ORF">J4573_39030</name>
</gene>
<evidence type="ECO:0000256" key="2">
    <source>
        <dbReference type="PROSITE-ProRule" id="PRU00335"/>
    </source>
</evidence>
<dbReference type="RefSeq" id="WP_208261163.1">
    <property type="nucleotide sequence ID" value="NZ_JAGEOJ010000019.1"/>
</dbReference>
<comment type="caution">
    <text evidence="5">The sequence shown here is derived from an EMBL/GenBank/DDBJ whole genome shotgun (WGS) entry which is preliminary data.</text>
</comment>
<dbReference type="Proteomes" id="UP000669179">
    <property type="component" value="Unassembled WGS sequence"/>
</dbReference>
<dbReference type="AlphaFoldDB" id="A0A939T4Z1"/>
<dbReference type="InterPro" id="IPR009057">
    <property type="entry name" value="Homeodomain-like_sf"/>
</dbReference>
<evidence type="ECO:0000313" key="5">
    <source>
        <dbReference type="EMBL" id="MBO2453141.1"/>
    </source>
</evidence>
<dbReference type="EMBL" id="JAGEOJ010000019">
    <property type="protein sequence ID" value="MBO2453141.1"/>
    <property type="molecule type" value="Genomic_DNA"/>
</dbReference>
<dbReference type="InterPro" id="IPR050109">
    <property type="entry name" value="HTH-type_TetR-like_transc_reg"/>
</dbReference>